<evidence type="ECO:0000313" key="2">
    <source>
        <dbReference type="Proteomes" id="UP001153636"/>
    </source>
</evidence>
<dbReference type="EMBL" id="OV651815">
    <property type="protein sequence ID" value="CAH1107935.1"/>
    <property type="molecule type" value="Genomic_DNA"/>
</dbReference>
<proteinExistence type="predicted"/>
<evidence type="ECO:0000313" key="1">
    <source>
        <dbReference type="EMBL" id="CAH1107935.1"/>
    </source>
</evidence>
<evidence type="ECO:0008006" key="3">
    <source>
        <dbReference type="Google" id="ProtNLM"/>
    </source>
</evidence>
<protein>
    <recommendedName>
        <fullName evidence="3">Tesmin/TSO1-like CXC domain-containing protein</fullName>
    </recommendedName>
</protein>
<organism evidence="1 2">
    <name type="scientific">Psylliodes chrysocephalus</name>
    <dbReference type="NCBI Taxonomy" id="3402493"/>
    <lineage>
        <taxon>Eukaryota</taxon>
        <taxon>Metazoa</taxon>
        <taxon>Ecdysozoa</taxon>
        <taxon>Arthropoda</taxon>
        <taxon>Hexapoda</taxon>
        <taxon>Insecta</taxon>
        <taxon>Pterygota</taxon>
        <taxon>Neoptera</taxon>
        <taxon>Endopterygota</taxon>
        <taxon>Coleoptera</taxon>
        <taxon>Polyphaga</taxon>
        <taxon>Cucujiformia</taxon>
        <taxon>Chrysomeloidea</taxon>
        <taxon>Chrysomelidae</taxon>
        <taxon>Galerucinae</taxon>
        <taxon>Alticini</taxon>
        <taxon>Psylliodes</taxon>
    </lineage>
</organism>
<gene>
    <name evidence="1" type="ORF">PSYICH_LOCUS9123</name>
</gene>
<accession>A0A9P0CY61</accession>
<name>A0A9P0CY61_9CUCU</name>
<dbReference type="AlphaFoldDB" id="A0A9P0CY61"/>
<keyword evidence="2" id="KW-1185">Reference proteome</keyword>
<reference evidence="1" key="1">
    <citation type="submission" date="2022-01" db="EMBL/GenBank/DDBJ databases">
        <authorList>
            <person name="King R."/>
        </authorList>
    </citation>
    <scope>NUCLEOTIDE SEQUENCE</scope>
</reference>
<sequence length="105" mass="11592">MGLEEEQKWSCSFDCTSRSCSRSSSSTNFLTKGCQGTCGCRKVGLSCSLICSNCDNKCNNMPQVLEDSDKKEDSDTILEPLLNEIDSETIEKFTADAESTDLLRQ</sequence>
<dbReference type="OrthoDB" id="6770368at2759"/>
<dbReference type="Proteomes" id="UP001153636">
    <property type="component" value="Chromosome 3"/>
</dbReference>